<dbReference type="Gene3D" id="1.25.40.10">
    <property type="entry name" value="Tetratricopeptide repeat domain"/>
    <property type="match status" value="1"/>
</dbReference>
<dbReference type="SUPFAM" id="SSF52540">
    <property type="entry name" value="P-loop containing nucleoside triphosphate hydrolases"/>
    <property type="match status" value="1"/>
</dbReference>
<gene>
    <name evidence="2" type="ORF">EDD29_3760</name>
</gene>
<evidence type="ECO:0000313" key="2">
    <source>
        <dbReference type="EMBL" id="ROO86197.1"/>
    </source>
</evidence>
<dbReference type="InterPro" id="IPR049052">
    <property type="entry name" value="nSTAND1"/>
</dbReference>
<proteinExistence type="predicted"/>
<organism evidence="2 3">
    <name type="scientific">Actinocorallia herbida</name>
    <dbReference type="NCBI Taxonomy" id="58109"/>
    <lineage>
        <taxon>Bacteria</taxon>
        <taxon>Bacillati</taxon>
        <taxon>Actinomycetota</taxon>
        <taxon>Actinomycetes</taxon>
        <taxon>Streptosporangiales</taxon>
        <taxon>Thermomonosporaceae</taxon>
        <taxon>Actinocorallia</taxon>
    </lineage>
</organism>
<name>A0A3N1CY18_9ACTN</name>
<dbReference type="SUPFAM" id="SSF48452">
    <property type="entry name" value="TPR-like"/>
    <property type="match status" value="2"/>
</dbReference>
<comment type="caution">
    <text evidence="2">The sequence shown here is derived from an EMBL/GenBank/DDBJ whole genome shotgun (WGS) entry which is preliminary data.</text>
</comment>
<dbReference type="Pfam" id="PF13432">
    <property type="entry name" value="TPR_16"/>
    <property type="match status" value="1"/>
</dbReference>
<dbReference type="RefSeq" id="WP_123665619.1">
    <property type="nucleotide sequence ID" value="NZ_RJKE01000001.1"/>
</dbReference>
<dbReference type="Gene3D" id="3.40.50.300">
    <property type="entry name" value="P-loop containing nucleotide triphosphate hydrolases"/>
    <property type="match status" value="1"/>
</dbReference>
<feature type="domain" description="Novel STAND NTPase 1" evidence="1">
    <location>
        <begin position="6"/>
        <end position="256"/>
    </location>
</feature>
<dbReference type="Pfam" id="PF20703">
    <property type="entry name" value="nSTAND1"/>
    <property type="match status" value="1"/>
</dbReference>
<dbReference type="EMBL" id="RJKE01000001">
    <property type="protein sequence ID" value="ROO86197.1"/>
    <property type="molecule type" value="Genomic_DNA"/>
</dbReference>
<dbReference type="Pfam" id="PF14559">
    <property type="entry name" value="TPR_19"/>
    <property type="match status" value="1"/>
</dbReference>
<evidence type="ECO:0000313" key="3">
    <source>
        <dbReference type="Proteomes" id="UP000272400"/>
    </source>
</evidence>
<dbReference type="InterPro" id="IPR027417">
    <property type="entry name" value="P-loop_NTPase"/>
</dbReference>
<dbReference type="AlphaFoldDB" id="A0A3N1CY18"/>
<evidence type="ECO:0000259" key="1">
    <source>
        <dbReference type="Pfam" id="PF20703"/>
    </source>
</evidence>
<dbReference type="InterPro" id="IPR011990">
    <property type="entry name" value="TPR-like_helical_dom_sf"/>
</dbReference>
<dbReference type="Proteomes" id="UP000272400">
    <property type="component" value="Unassembled WGS sequence"/>
</dbReference>
<reference evidence="2 3" key="1">
    <citation type="submission" date="2018-11" db="EMBL/GenBank/DDBJ databases">
        <title>Sequencing the genomes of 1000 actinobacteria strains.</title>
        <authorList>
            <person name="Klenk H.-P."/>
        </authorList>
    </citation>
    <scope>NUCLEOTIDE SEQUENCE [LARGE SCALE GENOMIC DNA]</scope>
    <source>
        <strain evidence="2 3">DSM 44254</strain>
    </source>
</reference>
<keyword evidence="3" id="KW-1185">Reference proteome</keyword>
<dbReference type="OrthoDB" id="3204522at2"/>
<protein>
    <recommendedName>
        <fullName evidence="1">Novel STAND NTPase 1 domain-containing protein</fullName>
    </recommendedName>
</protein>
<accession>A0A3N1CY18</accession>
<sequence>MRHPQPFPGGRPFTEEDAPLFFGRRRQADALAEAWRTHRLTVLSGPPGCGKTSLIRAGAQAALRDAGEDVLPLGGVSYGSAFPSAALPEHNVIILALLSAWLEADPATLAGRSLVPFFRQRPRRSDAIRSRKPFFAAIDHGEELFVGRAVREWNRLDFRDQIIELLADQPDLRLLISVRAEQSGLVDGLFDGLAPAHVELAGLDPEAALEALVRPVEAVGGSFAQGAAESLIAELTAGGEVDPGRLQTVARALWREHPDFRPIAGPFPVATWLSRFETPAEQTPDEHLTAAEAALAVGDWPAARRHAELALGASSSLRVKARSEAVLGNTAWGESDADDAEAHYQTAASLYEAGQDSYAVGRLLAAIGQLRLFRGRLEDGIEQLRAAAARMPGDPVVQTELARALWYLGEGRGAIALLTNLLRADADRPLVLRARGEILADLGQAENALRDFDRAGRDLWPTARAARALALATMSDFAAARAEIGSALDDAPDNASVLLYAARVETLSGRANAAADLARRAVQASRPELPPHQREIALSLLGE</sequence>